<dbReference type="PRINTS" id="PR00722">
    <property type="entry name" value="CHYMOTRYPSIN"/>
</dbReference>
<dbReference type="InterPro" id="IPR043504">
    <property type="entry name" value="Peptidase_S1_PA_chymotrypsin"/>
</dbReference>
<dbReference type="SUPFAM" id="SSF50494">
    <property type="entry name" value="Trypsin-like serine proteases"/>
    <property type="match status" value="1"/>
</dbReference>
<dbReference type="Gene3D" id="2.40.10.10">
    <property type="entry name" value="Trypsin-like serine proteases"/>
    <property type="match status" value="2"/>
</dbReference>
<organism evidence="7 8">
    <name type="scientific">Ranitomeya imitator</name>
    <name type="common">mimic poison frog</name>
    <dbReference type="NCBI Taxonomy" id="111125"/>
    <lineage>
        <taxon>Eukaryota</taxon>
        <taxon>Metazoa</taxon>
        <taxon>Chordata</taxon>
        <taxon>Craniata</taxon>
        <taxon>Vertebrata</taxon>
        <taxon>Euteleostomi</taxon>
        <taxon>Amphibia</taxon>
        <taxon>Batrachia</taxon>
        <taxon>Anura</taxon>
        <taxon>Neobatrachia</taxon>
        <taxon>Hyloidea</taxon>
        <taxon>Dendrobatidae</taxon>
        <taxon>Dendrobatinae</taxon>
        <taxon>Ranitomeya</taxon>
    </lineage>
</organism>
<dbReference type="SMART" id="SM00020">
    <property type="entry name" value="Tryp_SPc"/>
    <property type="match status" value="1"/>
</dbReference>
<evidence type="ECO:0000256" key="5">
    <source>
        <dbReference type="ARBA" id="ARBA00023180"/>
    </source>
</evidence>
<evidence type="ECO:0000256" key="4">
    <source>
        <dbReference type="ARBA" id="ARBA00023157"/>
    </source>
</evidence>
<dbReference type="PANTHER" id="PTHR24253:SF159">
    <property type="entry name" value="SERINE PROTEASE 42"/>
    <property type="match status" value="1"/>
</dbReference>
<keyword evidence="8" id="KW-1185">Reference proteome</keyword>
<gene>
    <name evidence="7" type="ORF">RIMI_LOCUS22264048</name>
</gene>
<evidence type="ECO:0000313" key="8">
    <source>
        <dbReference type="Proteomes" id="UP001176940"/>
    </source>
</evidence>
<evidence type="ECO:0000256" key="2">
    <source>
        <dbReference type="ARBA" id="ARBA00022729"/>
    </source>
</evidence>
<comment type="caution">
    <text evidence="7">The sequence shown here is derived from an EMBL/GenBank/DDBJ whole genome shotgun (WGS) entry which is preliminary data.</text>
</comment>
<dbReference type="PROSITE" id="PS50240">
    <property type="entry name" value="TRYPSIN_DOM"/>
    <property type="match status" value="1"/>
</dbReference>
<keyword evidence="5" id="KW-0325">Glycoprotein</keyword>
<keyword evidence="4" id="KW-1015">Disulfide bond</keyword>
<reference evidence="7" key="1">
    <citation type="submission" date="2023-07" db="EMBL/GenBank/DDBJ databases">
        <authorList>
            <person name="Stuckert A."/>
        </authorList>
    </citation>
    <scope>NUCLEOTIDE SEQUENCE</scope>
</reference>
<dbReference type="EMBL" id="CAUEEQ010078358">
    <property type="protein sequence ID" value="CAJ0967523.1"/>
    <property type="molecule type" value="Genomic_DNA"/>
</dbReference>
<keyword evidence="2" id="KW-0732">Signal</keyword>
<dbReference type="CDD" id="cd00190">
    <property type="entry name" value="Tryp_SPc"/>
    <property type="match status" value="1"/>
</dbReference>
<accession>A0ABN9MMF8</accession>
<dbReference type="Pfam" id="PF00089">
    <property type="entry name" value="Trypsin"/>
    <property type="match status" value="1"/>
</dbReference>
<evidence type="ECO:0000313" key="7">
    <source>
        <dbReference type="EMBL" id="CAJ0967523.1"/>
    </source>
</evidence>
<keyword evidence="1" id="KW-0645">Protease</keyword>
<dbReference type="Proteomes" id="UP001176940">
    <property type="component" value="Unassembled WGS sequence"/>
</dbReference>
<dbReference type="InterPro" id="IPR001254">
    <property type="entry name" value="Trypsin_dom"/>
</dbReference>
<evidence type="ECO:0000256" key="3">
    <source>
        <dbReference type="ARBA" id="ARBA00022801"/>
    </source>
</evidence>
<dbReference type="InterPro" id="IPR033116">
    <property type="entry name" value="TRYPSIN_SER"/>
</dbReference>
<evidence type="ECO:0000259" key="6">
    <source>
        <dbReference type="PROSITE" id="PS50240"/>
    </source>
</evidence>
<dbReference type="PANTHER" id="PTHR24253">
    <property type="entry name" value="TRANSMEMBRANE PROTEASE SERINE"/>
    <property type="match status" value="1"/>
</dbReference>
<dbReference type="PROSITE" id="PS00135">
    <property type="entry name" value="TRYPSIN_SER"/>
    <property type="match status" value="1"/>
</dbReference>
<keyword evidence="3" id="KW-0378">Hydrolase</keyword>
<feature type="domain" description="Peptidase S1" evidence="6">
    <location>
        <begin position="1"/>
        <end position="195"/>
    </location>
</feature>
<protein>
    <recommendedName>
        <fullName evidence="6">Peptidase S1 domain-containing protein</fullName>
    </recommendedName>
</protein>
<sequence length="238" mass="26030">MSNYGVQLGAYSLSLDNPNSVLVKIDSVYNHPDYTSAAHTWDIALVKLNGPVSYTKYIMPICLPAASTTFPNGMECWVTGWGNIDYYENLPSPETLQNVKVPLIDHQTCDEMYHIDSDGSSSSTIVYNTMICAGYTEGGKDSCQGDSGGPLVCKVNGVWYQPGIVSWGSGCALPNRPGVYTLVTAYQSWIQSHIPELSFQEDLSFQDVTECQKCSGNMNASCYLLVLLIITASGLRYL</sequence>
<dbReference type="InterPro" id="IPR009003">
    <property type="entry name" value="Peptidase_S1_PA"/>
</dbReference>
<proteinExistence type="predicted"/>
<evidence type="ECO:0000256" key="1">
    <source>
        <dbReference type="ARBA" id="ARBA00022670"/>
    </source>
</evidence>
<dbReference type="InterPro" id="IPR001314">
    <property type="entry name" value="Peptidase_S1A"/>
</dbReference>
<name>A0ABN9MMF8_9NEOB</name>